<dbReference type="Pfam" id="PF12171">
    <property type="entry name" value="zf-C2H2_jaz"/>
    <property type="match status" value="1"/>
</dbReference>
<dbReference type="PANTHER" id="PTHR46095:SF1">
    <property type="entry name" value="ZINC FINGER PROTEIN 593"/>
    <property type="match status" value="1"/>
</dbReference>
<dbReference type="PANTHER" id="PTHR46095">
    <property type="entry name" value="ZINC FINGER PROTEIN 593"/>
    <property type="match status" value="1"/>
</dbReference>
<evidence type="ECO:0000256" key="5">
    <source>
        <dbReference type="ARBA" id="ARBA00022723"/>
    </source>
</evidence>
<evidence type="ECO:0000256" key="8">
    <source>
        <dbReference type="ARBA" id="ARBA00023242"/>
    </source>
</evidence>
<keyword evidence="8" id="KW-0539">Nucleus</keyword>
<reference evidence="12" key="1">
    <citation type="submission" date="2021-01" db="EMBL/GenBank/DDBJ databases">
        <authorList>
            <person name="Corre E."/>
            <person name="Pelletier E."/>
            <person name="Niang G."/>
            <person name="Scheremetjew M."/>
            <person name="Finn R."/>
            <person name="Kale V."/>
            <person name="Holt S."/>
            <person name="Cochrane G."/>
            <person name="Meng A."/>
            <person name="Brown T."/>
            <person name="Cohen L."/>
        </authorList>
    </citation>
    <scope>NUCLEOTIDE SEQUENCE</scope>
    <source>
        <strain evidence="12">CCMP1661</strain>
    </source>
</reference>
<dbReference type="PROSITE" id="PS00028">
    <property type="entry name" value="ZINC_FINGER_C2H2_1"/>
    <property type="match status" value="1"/>
</dbReference>
<dbReference type="GO" id="GO:0043021">
    <property type="term" value="F:ribonucleoprotein complex binding"/>
    <property type="evidence" value="ECO:0007669"/>
    <property type="project" value="UniProtKB-ARBA"/>
</dbReference>
<protein>
    <recommendedName>
        <fullName evidence="11">C2H2-type domain-containing protein</fullName>
    </recommendedName>
</protein>
<proteinExistence type="inferred from homology"/>
<dbReference type="InterPro" id="IPR003604">
    <property type="entry name" value="Matrin/U1-like-C_Znf_C2H2"/>
</dbReference>
<dbReference type="SMART" id="SM00451">
    <property type="entry name" value="ZnF_U1"/>
    <property type="match status" value="1"/>
</dbReference>
<evidence type="ECO:0000256" key="10">
    <source>
        <dbReference type="SAM" id="MobiDB-lite"/>
    </source>
</evidence>
<keyword evidence="4" id="KW-0690">Ribosome biogenesis</keyword>
<gene>
    <name evidence="12" type="ORF">FJAP1339_LOCUS5068</name>
</gene>
<dbReference type="InterPro" id="IPR013087">
    <property type="entry name" value="Znf_C2H2_type"/>
</dbReference>
<keyword evidence="7" id="KW-0862">Zinc</keyword>
<evidence type="ECO:0000256" key="7">
    <source>
        <dbReference type="ARBA" id="ARBA00022833"/>
    </source>
</evidence>
<dbReference type="Gene3D" id="3.30.160.60">
    <property type="entry name" value="Classic Zinc Finger"/>
    <property type="match status" value="1"/>
</dbReference>
<keyword evidence="5" id="KW-0479">Metal-binding</keyword>
<dbReference type="GO" id="GO:0005737">
    <property type="term" value="C:cytoplasm"/>
    <property type="evidence" value="ECO:0007669"/>
    <property type="project" value="UniProtKB-SubCell"/>
</dbReference>
<dbReference type="InterPro" id="IPR036236">
    <property type="entry name" value="Znf_C2H2_sf"/>
</dbReference>
<evidence type="ECO:0000313" key="12">
    <source>
        <dbReference type="EMBL" id="CAD9862536.1"/>
    </source>
</evidence>
<keyword evidence="6" id="KW-0863">Zinc-finger</keyword>
<feature type="compositionally biased region" description="Basic and acidic residues" evidence="10">
    <location>
        <begin position="91"/>
        <end position="102"/>
    </location>
</feature>
<evidence type="ECO:0000256" key="3">
    <source>
        <dbReference type="ARBA" id="ARBA00022490"/>
    </source>
</evidence>
<comment type="similarity">
    <text evidence="9">Belongs to the ZNF593/BUD20 C2H2-type zinc-finger protein family.</text>
</comment>
<name>A0A7S2XXK6_9STRA</name>
<dbReference type="GO" id="GO:0003676">
    <property type="term" value="F:nucleic acid binding"/>
    <property type="evidence" value="ECO:0007669"/>
    <property type="project" value="InterPro"/>
</dbReference>
<evidence type="ECO:0000256" key="2">
    <source>
        <dbReference type="ARBA" id="ARBA00004496"/>
    </source>
</evidence>
<evidence type="ECO:0000256" key="4">
    <source>
        <dbReference type="ARBA" id="ARBA00022517"/>
    </source>
</evidence>
<evidence type="ECO:0000256" key="9">
    <source>
        <dbReference type="ARBA" id="ARBA00038064"/>
    </source>
</evidence>
<evidence type="ECO:0000256" key="1">
    <source>
        <dbReference type="ARBA" id="ARBA00004123"/>
    </source>
</evidence>
<keyword evidence="3" id="KW-0963">Cytoplasm</keyword>
<feature type="domain" description="C2H2-type" evidence="11">
    <location>
        <begin position="65"/>
        <end position="87"/>
    </location>
</feature>
<dbReference type="EMBL" id="HBHR01010603">
    <property type="protein sequence ID" value="CAD9862536.1"/>
    <property type="molecule type" value="Transcribed_RNA"/>
</dbReference>
<organism evidence="12">
    <name type="scientific">Fibrocapsa japonica</name>
    <dbReference type="NCBI Taxonomy" id="94617"/>
    <lineage>
        <taxon>Eukaryota</taxon>
        <taxon>Sar</taxon>
        <taxon>Stramenopiles</taxon>
        <taxon>Ochrophyta</taxon>
        <taxon>Raphidophyceae</taxon>
        <taxon>Chattonellales</taxon>
        <taxon>Chattonellaceae</taxon>
        <taxon>Fibrocapsa</taxon>
    </lineage>
</organism>
<feature type="region of interest" description="Disordered" evidence="10">
    <location>
        <begin position="83"/>
        <end position="135"/>
    </location>
</feature>
<evidence type="ECO:0000256" key="6">
    <source>
        <dbReference type="ARBA" id="ARBA00022771"/>
    </source>
</evidence>
<dbReference type="FunFam" id="3.30.160.60:FF:000299">
    <property type="entry name" value="Zinc finger protein 593"/>
    <property type="match status" value="1"/>
</dbReference>
<dbReference type="SUPFAM" id="SSF57667">
    <property type="entry name" value="beta-beta-alpha zinc fingers"/>
    <property type="match status" value="1"/>
</dbReference>
<dbReference type="InterPro" id="IPR022755">
    <property type="entry name" value="Znf_C2H2_jaz"/>
</dbReference>
<sequence length="135" mass="14917">MRKGRTHNTKRAHAKKKQYKRGHATKNRRRDIDQIQGDLDKEKETGKTTQFAWDDDLAGGGQHYCTVCAQHFIDDKTLKTHVKSKRHKRSVKDAAQERHSQEAAEAAAGMTKEILPPAHGGGARSAGGMDTTSAA</sequence>
<dbReference type="GO" id="GO:0008270">
    <property type="term" value="F:zinc ion binding"/>
    <property type="evidence" value="ECO:0007669"/>
    <property type="project" value="UniProtKB-KW"/>
</dbReference>
<feature type="compositionally biased region" description="Basic and acidic residues" evidence="10">
    <location>
        <begin position="30"/>
        <end position="46"/>
    </location>
</feature>
<comment type="subcellular location">
    <subcellularLocation>
        <location evidence="2">Cytoplasm</location>
    </subcellularLocation>
    <subcellularLocation>
        <location evidence="1">Nucleus</location>
    </subcellularLocation>
</comment>
<dbReference type="AlphaFoldDB" id="A0A7S2XXK6"/>
<dbReference type="GO" id="GO:0005634">
    <property type="term" value="C:nucleus"/>
    <property type="evidence" value="ECO:0007669"/>
    <property type="project" value="UniProtKB-SubCell"/>
</dbReference>
<dbReference type="InterPro" id="IPR051879">
    <property type="entry name" value="C2H2-ZF_Maturation_Protein"/>
</dbReference>
<evidence type="ECO:0000259" key="11">
    <source>
        <dbReference type="PROSITE" id="PS00028"/>
    </source>
</evidence>
<accession>A0A7S2XXK6</accession>
<feature type="compositionally biased region" description="Basic residues" evidence="10">
    <location>
        <begin position="1"/>
        <end position="29"/>
    </location>
</feature>
<feature type="region of interest" description="Disordered" evidence="10">
    <location>
        <begin position="1"/>
        <end position="46"/>
    </location>
</feature>
<dbReference type="GO" id="GO:0042254">
    <property type="term" value="P:ribosome biogenesis"/>
    <property type="evidence" value="ECO:0007669"/>
    <property type="project" value="UniProtKB-KW"/>
</dbReference>